<dbReference type="Proteomes" id="UP001191082">
    <property type="component" value="Unassembled WGS sequence"/>
</dbReference>
<feature type="transmembrane region" description="Helical" evidence="1">
    <location>
        <begin position="60"/>
        <end position="80"/>
    </location>
</feature>
<keyword evidence="1" id="KW-0812">Transmembrane</keyword>
<comment type="caution">
    <text evidence="2">The sequence shown here is derived from an EMBL/GenBank/DDBJ whole genome shotgun (WGS) entry which is preliminary data.</text>
</comment>
<feature type="transmembrane region" description="Helical" evidence="1">
    <location>
        <begin position="178"/>
        <end position="196"/>
    </location>
</feature>
<name>A0ABY2WY59_9RHOB</name>
<sequence>MSSRPAEDQADIRQGGSWNLWLGLGTLAFVALCLTVWFPRDIGSGFLQKNLTGRTVPGDAFFPVLLVGLMVPLAVLLVLSQLRPRAGSSGEPVGHIGLSNLGFLGQIILLTGASLMAMNWAGTGLVALTNAVGLTEFSGYRAASATFPFDVSGFFAGGVLLTCGFIRITCHRLSLRHVLVAVAVVAVLVLLFDGLLNDIQLPPNADL</sequence>
<gene>
    <name evidence="2" type="ORF">FGK64_21705</name>
</gene>
<dbReference type="RefSeq" id="WP_138865956.1">
    <property type="nucleotide sequence ID" value="NZ_VCPC01000008.1"/>
</dbReference>
<evidence type="ECO:0000313" key="2">
    <source>
        <dbReference type="EMBL" id="TMV07480.1"/>
    </source>
</evidence>
<feature type="transmembrane region" description="Helical" evidence="1">
    <location>
        <begin position="142"/>
        <end position="166"/>
    </location>
</feature>
<evidence type="ECO:0008006" key="4">
    <source>
        <dbReference type="Google" id="ProtNLM"/>
    </source>
</evidence>
<feature type="transmembrane region" description="Helical" evidence="1">
    <location>
        <begin position="20"/>
        <end position="40"/>
    </location>
</feature>
<evidence type="ECO:0000256" key="1">
    <source>
        <dbReference type="SAM" id="Phobius"/>
    </source>
</evidence>
<accession>A0ABY2WY59</accession>
<keyword evidence="1" id="KW-0472">Membrane</keyword>
<organism evidence="2 3">
    <name type="scientific">Arenibacterium halophilum</name>
    <dbReference type="NCBI Taxonomy" id="2583821"/>
    <lineage>
        <taxon>Bacteria</taxon>
        <taxon>Pseudomonadati</taxon>
        <taxon>Pseudomonadota</taxon>
        <taxon>Alphaproteobacteria</taxon>
        <taxon>Rhodobacterales</taxon>
        <taxon>Paracoccaceae</taxon>
        <taxon>Arenibacterium</taxon>
    </lineage>
</organism>
<proteinExistence type="predicted"/>
<reference evidence="2 3" key="1">
    <citation type="submission" date="2019-05" db="EMBL/GenBank/DDBJ databases">
        <title>Marivita sp. nov. isolated from sea sediment.</title>
        <authorList>
            <person name="Kim W."/>
        </authorList>
    </citation>
    <scope>NUCLEOTIDE SEQUENCE [LARGE SCALE GENOMIC DNA]</scope>
    <source>
        <strain evidence="2 3">CAU 1492</strain>
    </source>
</reference>
<keyword evidence="1" id="KW-1133">Transmembrane helix</keyword>
<evidence type="ECO:0000313" key="3">
    <source>
        <dbReference type="Proteomes" id="UP001191082"/>
    </source>
</evidence>
<dbReference type="EMBL" id="VCPC01000008">
    <property type="protein sequence ID" value="TMV07480.1"/>
    <property type="molecule type" value="Genomic_DNA"/>
</dbReference>
<feature type="transmembrane region" description="Helical" evidence="1">
    <location>
        <begin position="101"/>
        <end position="122"/>
    </location>
</feature>
<protein>
    <recommendedName>
        <fullName evidence="4">DUF1648 domain-containing protein</fullName>
    </recommendedName>
</protein>
<keyword evidence="3" id="KW-1185">Reference proteome</keyword>